<dbReference type="GO" id="GO:0005504">
    <property type="term" value="F:fatty acid binding"/>
    <property type="evidence" value="ECO:0007669"/>
    <property type="project" value="TreeGrafter"/>
</dbReference>
<keyword evidence="5" id="KW-1185">Reference proteome</keyword>
<dbReference type="EMBL" id="JABWUV010000008">
    <property type="protein sequence ID" value="KAF6337010.1"/>
    <property type="molecule type" value="Genomic_DNA"/>
</dbReference>
<dbReference type="InterPro" id="IPR037069">
    <property type="entry name" value="AcylCoA_DH/ox_N_sf"/>
</dbReference>
<proteinExistence type="predicted"/>
<organism evidence="4 5">
    <name type="scientific">Myotis myotis</name>
    <name type="common">Greater mouse-eared bat</name>
    <name type="synonym">Vespertilio myotis</name>
    <dbReference type="NCBI Taxonomy" id="51298"/>
    <lineage>
        <taxon>Eukaryota</taxon>
        <taxon>Metazoa</taxon>
        <taxon>Chordata</taxon>
        <taxon>Craniata</taxon>
        <taxon>Vertebrata</taxon>
        <taxon>Euteleostomi</taxon>
        <taxon>Mammalia</taxon>
        <taxon>Eutheria</taxon>
        <taxon>Laurasiatheria</taxon>
        <taxon>Chiroptera</taxon>
        <taxon>Yangochiroptera</taxon>
        <taxon>Vespertilionidae</taxon>
        <taxon>Myotis</taxon>
    </lineage>
</organism>
<evidence type="ECO:0000313" key="5">
    <source>
        <dbReference type="Proteomes" id="UP000527355"/>
    </source>
</evidence>
<dbReference type="AlphaFoldDB" id="A0A7J7WIH0"/>
<evidence type="ECO:0000256" key="2">
    <source>
        <dbReference type="SAM" id="MobiDB-lite"/>
    </source>
</evidence>
<dbReference type="Proteomes" id="UP000527355">
    <property type="component" value="Unassembled WGS sequence"/>
</dbReference>
<dbReference type="GO" id="GO:0000038">
    <property type="term" value="P:very long-chain fatty acid metabolic process"/>
    <property type="evidence" value="ECO:0007669"/>
    <property type="project" value="TreeGrafter"/>
</dbReference>
<dbReference type="InterPro" id="IPR012258">
    <property type="entry name" value="Acyl-CoA_oxidase"/>
</dbReference>
<reference evidence="4 5" key="1">
    <citation type="journal article" date="2020" name="Nature">
        <title>Six reference-quality genomes reveal evolution of bat adaptations.</title>
        <authorList>
            <person name="Jebb D."/>
            <person name="Huang Z."/>
            <person name="Pippel M."/>
            <person name="Hughes G.M."/>
            <person name="Lavrichenko K."/>
            <person name="Devanna P."/>
            <person name="Winkler S."/>
            <person name="Jermiin L.S."/>
            <person name="Skirmuntt E.C."/>
            <person name="Katzourakis A."/>
            <person name="Burkitt-Gray L."/>
            <person name="Ray D.A."/>
            <person name="Sullivan K.A.M."/>
            <person name="Roscito J.G."/>
            <person name="Kirilenko B.M."/>
            <person name="Davalos L.M."/>
            <person name="Corthals A.P."/>
            <person name="Power M.L."/>
            <person name="Jones G."/>
            <person name="Ransome R.D."/>
            <person name="Dechmann D.K.N."/>
            <person name="Locatelli A.G."/>
            <person name="Puechmaille S.J."/>
            <person name="Fedrigo O."/>
            <person name="Jarvis E.D."/>
            <person name="Hiller M."/>
            <person name="Vernes S.C."/>
            <person name="Myers E.W."/>
            <person name="Teeling E.C."/>
        </authorList>
    </citation>
    <scope>NUCLEOTIDE SEQUENCE [LARGE SCALE GENOMIC DNA]</scope>
    <source>
        <strain evidence="4">MMyoMyo1</strain>
        <tissue evidence="4">Flight muscle</tissue>
    </source>
</reference>
<dbReference type="InterPro" id="IPR029320">
    <property type="entry name" value="Acyl-CoA_ox_N"/>
</dbReference>
<dbReference type="FunFam" id="1.10.540.10:FF:000006">
    <property type="entry name" value="Acyl-coenzyme A oxidase"/>
    <property type="match status" value="1"/>
</dbReference>
<evidence type="ECO:0000313" key="4">
    <source>
        <dbReference type="EMBL" id="KAF6337010.1"/>
    </source>
</evidence>
<gene>
    <name evidence="4" type="ORF">mMyoMyo1_012191</name>
</gene>
<protein>
    <recommendedName>
        <fullName evidence="3">Acyl-coenzyme A oxidase N-terminal domain-containing protein</fullName>
    </recommendedName>
</protein>
<name>A0A7J7WIH0_MYOMY</name>
<accession>A0A7J7WIH0</accession>
<dbReference type="Pfam" id="PF14749">
    <property type="entry name" value="Acyl-CoA_ox_N"/>
    <property type="match status" value="1"/>
</dbReference>
<dbReference type="GO" id="GO:0033540">
    <property type="term" value="P:fatty acid beta-oxidation using acyl-CoA oxidase"/>
    <property type="evidence" value="ECO:0007669"/>
    <property type="project" value="TreeGrafter"/>
</dbReference>
<dbReference type="Gene3D" id="1.10.540.10">
    <property type="entry name" value="Acyl-CoA dehydrogenase/oxidase, N-terminal domain"/>
    <property type="match status" value="1"/>
</dbReference>
<dbReference type="VEuPathDB" id="HostDB:GeneID_118671140"/>
<comment type="pathway">
    <text evidence="1">Lipid metabolism; peroxisomal fatty acid beta-oxidation.</text>
</comment>
<feature type="region of interest" description="Disordered" evidence="2">
    <location>
        <begin position="1"/>
        <end position="34"/>
    </location>
</feature>
<dbReference type="PANTHER" id="PTHR10909">
    <property type="entry name" value="ELECTRON TRANSPORT OXIDOREDUCTASE"/>
    <property type="match status" value="1"/>
</dbReference>
<evidence type="ECO:0000256" key="1">
    <source>
        <dbReference type="ARBA" id="ARBA00004846"/>
    </source>
</evidence>
<dbReference type="GO" id="GO:0055088">
    <property type="term" value="P:lipid homeostasis"/>
    <property type="evidence" value="ECO:0007669"/>
    <property type="project" value="TreeGrafter"/>
</dbReference>
<feature type="domain" description="Acyl-coenzyme A oxidase N-terminal" evidence="3">
    <location>
        <begin position="36"/>
        <end position="135"/>
    </location>
</feature>
<comment type="caution">
    <text evidence="4">The sequence shown here is derived from an EMBL/GenBank/DDBJ whole genome shotgun (WGS) entry which is preliminary data.</text>
</comment>
<sequence length="171" mass="19892">MVVTMNRDLRWERPPPASTPSCSHTSRTAAQRTPGDAEIENLILNDPDFKHEDLNFLTCSQWYEVAVRKSATLVKKMREFGISDPDEIMWFKNFVHPGPLPLDLHLGMFLPTLRHQATAEQQERFFMPAWNLVVIALMPRQRWAMGLIFEAWKPQPHMTLKPRSLFLIVLL</sequence>
<evidence type="ECO:0000259" key="3">
    <source>
        <dbReference type="Pfam" id="PF14749"/>
    </source>
</evidence>
<dbReference type="PANTHER" id="PTHR10909:SF250">
    <property type="entry name" value="PEROXISOMAL ACYL-COENZYME A OXIDASE 1"/>
    <property type="match status" value="1"/>
</dbReference>
<dbReference type="GO" id="GO:0071949">
    <property type="term" value="F:FAD binding"/>
    <property type="evidence" value="ECO:0007669"/>
    <property type="project" value="InterPro"/>
</dbReference>
<feature type="compositionally biased region" description="Polar residues" evidence="2">
    <location>
        <begin position="19"/>
        <end position="31"/>
    </location>
</feature>
<dbReference type="GO" id="GO:0003997">
    <property type="term" value="F:acyl-CoA oxidase activity"/>
    <property type="evidence" value="ECO:0007669"/>
    <property type="project" value="InterPro"/>
</dbReference>
<dbReference type="GO" id="GO:0005777">
    <property type="term" value="C:peroxisome"/>
    <property type="evidence" value="ECO:0007669"/>
    <property type="project" value="InterPro"/>
</dbReference>